<evidence type="ECO:0000313" key="2">
    <source>
        <dbReference type="EMBL" id="QBQ07928.1"/>
    </source>
</evidence>
<dbReference type="Proteomes" id="UP000294309">
    <property type="component" value="Chromosome"/>
</dbReference>
<keyword evidence="2" id="KW-0378">Hydrolase</keyword>
<organism evidence="2 3">
    <name type="scientific">Spiroplasma gladiatoris</name>
    <dbReference type="NCBI Taxonomy" id="2143"/>
    <lineage>
        <taxon>Bacteria</taxon>
        <taxon>Bacillati</taxon>
        <taxon>Mycoplasmatota</taxon>
        <taxon>Mollicutes</taxon>
        <taxon>Entomoplasmatales</taxon>
        <taxon>Spiroplasmataceae</taxon>
        <taxon>Spiroplasma</taxon>
    </lineage>
</organism>
<keyword evidence="1" id="KW-0472">Membrane</keyword>
<dbReference type="GO" id="GO:0006508">
    <property type="term" value="P:proteolysis"/>
    <property type="evidence" value="ECO:0007669"/>
    <property type="project" value="UniProtKB-KW"/>
</dbReference>
<feature type="transmembrane region" description="Helical" evidence="1">
    <location>
        <begin position="285"/>
        <end position="305"/>
    </location>
</feature>
<feature type="transmembrane region" description="Helical" evidence="1">
    <location>
        <begin position="366"/>
        <end position="388"/>
    </location>
</feature>
<keyword evidence="1" id="KW-0812">Transmembrane</keyword>
<dbReference type="KEGG" id="sgq:SGLAD_v1c07290"/>
<dbReference type="GO" id="GO:0008233">
    <property type="term" value="F:peptidase activity"/>
    <property type="evidence" value="ECO:0007669"/>
    <property type="project" value="UniProtKB-KW"/>
</dbReference>
<keyword evidence="3" id="KW-1185">Reference proteome</keyword>
<protein>
    <submittedName>
        <fullName evidence="2">Rhomboid protease GluP</fullName>
    </submittedName>
</protein>
<feature type="transmembrane region" description="Helical" evidence="1">
    <location>
        <begin position="317"/>
        <end position="334"/>
    </location>
</feature>
<feature type="transmembrane region" description="Helical" evidence="1">
    <location>
        <begin position="340"/>
        <end position="359"/>
    </location>
</feature>
<gene>
    <name evidence="2" type="primary">gluP</name>
    <name evidence="2" type="ORF">SGLAD_v1c07290</name>
</gene>
<dbReference type="OrthoDB" id="397343at2"/>
<evidence type="ECO:0000256" key="1">
    <source>
        <dbReference type="SAM" id="Phobius"/>
    </source>
</evidence>
<evidence type="ECO:0000313" key="3">
    <source>
        <dbReference type="Proteomes" id="UP000294309"/>
    </source>
</evidence>
<keyword evidence="1" id="KW-1133">Transmembrane helix</keyword>
<feature type="transmembrane region" description="Helical" evidence="1">
    <location>
        <begin position="162"/>
        <end position="185"/>
    </location>
</feature>
<dbReference type="EMBL" id="CP038013">
    <property type="protein sequence ID" value="QBQ07928.1"/>
    <property type="molecule type" value="Genomic_DNA"/>
</dbReference>
<dbReference type="AlphaFoldDB" id="A0A4P7AJF1"/>
<sequence>MANNDNDLKLTLVHYLVKVEKYKADASISDDFNVYLYNKKADLKVIVITIGEALENDQKLDNLISSLKITKREKIKTLKVAIYDGIQNDVACISNLDDAKLALKQYFPRITALKLQTQEQSRLENDEENLSEEEILETLRNPNDSSNVKLKKLVSRMNSNSVVSILISIIFCIMPVICLGLSWFIKDNAIGVNGGAATAMFFGGTNRALTVVGQQFWRIFTYVFNAQGLGLIPALFQIFFLGFMLLKVTKYTEGIIGSWRFALIIFITYPLVGFFLSVLLPYPTFSGTLILPAMVIASLGVTTWVKKSDTITLFSKNRIIFPLILMLIYALFISGDVYDILLIVMGSGTAAALTLMFTYNYKSVDGYIALPVLMLSAAIIIPVIYLFIPAYGISPDLDTLRALLAYANNKVFSPEYLNKIIHDYNGWNYFIKSAGEGYGVYPFI</sequence>
<keyword evidence="2" id="KW-0645">Protease</keyword>
<accession>A0A4P7AJF1</accession>
<proteinExistence type="predicted"/>
<reference evidence="2 3" key="1">
    <citation type="submission" date="2019-03" db="EMBL/GenBank/DDBJ databases">
        <title>Complete genome sequence of Spiroplasma gladiatoris TG-1 (DSM 22552).</title>
        <authorList>
            <person name="Lin Y.-C."/>
            <person name="Chou L."/>
            <person name="Kuo C.-H."/>
        </authorList>
    </citation>
    <scope>NUCLEOTIDE SEQUENCE [LARGE SCALE GENOMIC DNA]</scope>
    <source>
        <strain evidence="2 3">TG-1</strain>
    </source>
</reference>
<feature type="transmembrane region" description="Helical" evidence="1">
    <location>
        <begin position="219"/>
        <end position="246"/>
    </location>
</feature>
<name>A0A4P7AJF1_9MOLU</name>
<feature type="transmembrane region" description="Helical" evidence="1">
    <location>
        <begin position="258"/>
        <end position="279"/>
    </location>
</feature>
<dbReference type="RefSeq" id="WP_134297720.1">
    <property type="nucleotide sequence ID" value="NZ_CP038013.1"/>
</dbReference>